<dbReference type="OrthoDB" id="1882251at2759"/>
<gene>
    <name evidence="1" type="ORF">EZV62_023698</name>
</gene>
<comment type="caution">
    <text evidence="1">The sequence shown here is derived from an EMBL/GenBank/DDBJ whole genome shotgun (WGS) entry which is preliminary data.</text>
</comment>
<dbReference type="PANTHER" id="PTHR33527">
    <property type="entry name" value="OS07G0274300 PROTEIN"/>
    <property type="match status" value="1"/>
</dbReference>
<reference evidence="2" key="1">
    <citation type="journal article" date="2019" name="Gigascience">
        <title>De novo genome assembly of the endangered Acer yangbiense, a plant species with extremely small populations endemic to Yunnan Province, China.</title>
        <authorList>
            <person name="Yang J."/>
            <person name="Wariss H.M."/>
            <person name="Tao L."/>
            <person name="Zhang R."/>
            <person name="Yun Q."/>
            <person name="Hollingsworth P."/>
            <person name="Dao Z."/>
            <person name="Luo G."/>
            <person name="Guo H."/>
            <person name="Ma Y."/>
            <person name="Sun W."/>
        </authorList>
    </citation>
    <scope>NUCLEOTIDE SEQUENCE [LARGE SCALE GENOMIC DNA]</scope>
    <source>
        <strain evidence="2">cv. Malutang</strain>
    </source>
</reference>
<evidence type="ECO:0000313" key="2">
    <source>
        <dbReference type="Proteomes" id="UP000323000"/>
    </source>
</evidence>
<name>A0A5C7H2D9_9ROSI</name>
<dbReference type="EMBL" id="VAHF01000011">
    <property type="protein sequence ID" value="TXG51174.1"/>
    <property type="molecule type" value="Genomic_DNA"/>
</dbReference>
<accession>A0A5C7H2D9</accession>
<proteinExistence type="predicted"/>
<organism evidence="1 2">
    <name type="scientific">Acer yangbiense</name>
    <dbReference type="NCBI Taxonomy" id="1000413"/>
    <lineage>
        <taxon>Eukaryota</taxon>
        <taxon>Viridiplantae</taxon>
        <taxon>Streptophyta</taxon>
        <taxon>Embryophyta</taxon>
        <taxon>Tracheophyta</taxon>
        <taxon>Spermatophyta</taxon>
        <taxon>Magnoliopsida</taxon>
        <taxon>eudicotyledons</taxon>
        <taxon>Gunneridae</taxon>
        <taxon>Pentapetalae</taxon>
        <taxon>rosids</taxon>
        <taxon>malvids</taxon>
        <taxon>Sapindales</taxon>
        <taxon>Sapindaceae</taxon>
        <taxon>Hippocastanoideae</taxon>
        <taxon>Acereae</taxon>
        <taxon>Acer</taxon>
    </lineage>
</organism>
<evidence type="ECO:0000313" key="1">
    <source>
        <dbReference type="EMBL" id="TXG51174.1"/>
    </source>
</evidence>
<sequence>MAEIGTLVDLLLFYTLERSLFNRMVCKMGKNPHQVKTTIALWLLLEEIGYHDLIRRIHSQHEKTIEALFNEALLCLECIKSTVSIETTALIYNSPVFYLLFNEPMNQRFSYYNREFMYKRFMHIMGTVCDKIFGERAAIEVDMSGMRPVLLVRVPINEEGSSPTSQTNLNPEASEFYPRQIVPEEARTMFLTFSKGYPLSRHEIVNFFTSKWGGVVEDVIMEHTRPGQNPQFGRIVFTTSTAMARVLNGQSKAKFLVNHKHLWARPYVQRHGRTRSC</sequence>
<dbReference type="Proteomes" id="UP000323000">
    <property type="component" value="Chromosome 11"/>
</dbReference>
<keyword evidence="2" id="KW-1185">Reference proteome</keyword>
<evidence type="ECO:0008006" key="3">
    <source>
        <dbReference type="Google" id="ProtNLM"/>
    </source>
</evidence>
<dbReference type="PANTHER" id="PTHR33527:SF53">
    <property type="entry name" value="OS10G0561000 PROTEIN"/>
    <property type="match status" value="1"/>
</dbReference>
<dbReference type="AlphaFoldDB" id="A0A5C7H2D9"/>
<protein>
    <recommendedName>
        <fullName evidence="3">RRM domain-containing protein</fullName>
    </recommendedName>
</protein>